<sequence length="825" mass="95932">MGRKKVDSENIKNEKVKAVNISEIGLKRIKTCFCNLITISERLSPQPIILNKTNLPSSNPLQATLLCLVETIPSVFLPANTIKNLNTSGIPEGNRVIVLDSIRDSVQKRFERMHRNGWSEILRYYNEKFARTVDIDVEIRQEENKQRSRIARCLAEPCSLTDNTFYMNPRKKFLCKIKELSEKGIGDLESIKNKTTKLLLSKDLLEKARKQEKLSTSETKSLRKIMREFNLDLSKINDLSEALVKKNEALNVYEKKITMYESRRKFRKENRMFELFRTTFPSLEEFIDIINWLPNLNVAVFNSIDNFYFEKLTTLHRYLYDIVKVISDWYYCGLIYLIPKGTPKTGANYKPITCMSNLYKLTTKSVARIVQIEMERRELISGIVSVTIVVLLCMDPLSRKLNEKYTKVTIKIDAEFPATNHLSFIDDLKLLSKEQQTLEEMTEEVLNFMNNVELEINKERSGTNDPCCKDTATLLEGIGVYKYLEIIEDSREIPKAIEKLCRTRLIARNLFQAINQHAISFLNYYIGLDDAVRVVLVKNKIHLRLGYKERLLYLPRKKLGRGKHSFEFKSEHMLLKLLDFLEKHKDTSTRRAAILKVENNNKTYLSLIKNFLKIKYGLEEVVAKKKLEEAQLANKYNEIKNRKLHSKLYSARNNELVSVNDSSRWLKKGSVKLRDEAVFCYIQNRNVFRGAEGMCQHCNQSRKTVDHLATRFQEILDNEYAQIRVDTRIKTFGITTQGSLQKVETEKLRKYDLLANELGLILITYVTRLQLPMNVEAYIKSIVLKNTVETIFLIDEEDFSLDQMPKRAYLSVILGAVMHKQPTHP</sequence>
<gene>
    <name evidence="1" type="ORF">CWI38_0345p0030</name>
</gene>
<dbReference type="VEuPathDB" id="MicrosporidiaDB:CWI38_0345p0030"/>
<evidence type="ECO:0008006" key="3">
    <source>
        <dbReference type="Google" id="ProtNLM"/>
    </source>
</evidence>
<dbReference type="EMBL" id="PITK01000345">
    <property type="protein sequence ID" value="TBU13754.1"/>
    <property type="molecule type" value="Genomic_DNA"/>
</dbReference>
<evidence type="ECO:0000313" key="2">
    <source>
        <dbReference type="Proteomes" id="UP000292282"/>
    </source>
</evidence>
<dbReference type="Proteomes" id="UP000292282">
    <property type="component" value="Unassembled WGS sequence"/>
</dbReference>
<organism evidence="1 2">
    <name type="scientific">Hamiltosporidium tvaerminnensis</name>
    <dbReference type="NCBI Taxonomy" id="1176355"/>
    <lineage>
        <taxon>Eukaryota</taxon>
        <taxon>Fungi</taxon>
        <taxon>Fungi incertae sedis</taxon>
        <taxon>Microsporidia</taxon>
        <taxon>Dubosqiidae</taxon>
        <taxon>Hamiltosporidium</taxon>
    </lineage>
</organism>
<evidence type="ECO:0000313" key="1">
    <source>
        <dbReference type="EMBL" id="TBU13754.1"/>
    </source>
</evidence>
<accession>A0A4Q9LYB6</accession>
<reference evidence="1 2" key="1">
    <citation type="submission" date="2017-12" db="EMBL/GenBank/DDBJ databases">
        <authorList>
            <person name="Pombert J.-F."/>
            <person name="Haag K.L."/>
            <person name="Ebert D."/>
        </authorList>
    </citation>
    <scope>NUCLEOTIDE SEQUENCE [LARGE SCALE GENOMIC DNA]</scope>
    <source>
        <strain evidence="1">IL-G-3</strain>
    </source>
</reference>
<dbReference type="AlphaFoldDB" id="A0A4Q9LYB6"/>
<protein>
    <recommendedName>
        <fullName evidence="3">Reverse transcriptase</fullName>
    </recommendedName>
</protein>
<keyword evidence="2" id="KW-1185">Reference proteome</keyword>
<comment type="caution">
    <text evidence="1">The sequence shown here is derived from an EMBL/GenBank/DDBJ whole genome shotgun (WGS) entry which is preliminary data.</text>
</comment>
<name>A0A4Q9LYB6_9MICR</name>
<proteinExistence type="predicted"/>